<evidence type="ECO:0000313" key="3">
    <source>
        <dbReference type="EMBL" id="POY74109.1"/>
    </source>
</evidence>
<feature type="transmembrane region" description="Helical" evidence="2">
    <location>
        <begin position="202"/>
        <end position="222"/>
    </location>
</feature>
<keyword evidence="4" id="KW-1185">Reference proteome</keyword>
<accession>A0A2S5BBF7</accession>
<feature type="compositionally biased region" description="Low complexity" evidence="1">
    <location>
        <begin position="52"/>
        <end position="62"/>
    </location>
</feature>
<evidence type="ECO:0000256" key="2">
    <source>
        <dbReference type="SAM" id="Phobius"/>
    </source>
</evidence>
<keyword evidence="2" id="KW-0472">Membrane</keyword>
<feature type="compositionally biased region" description="Low complexity" evidence="1">
    <location>
        <begin position="123"/>
        <end position="134"/>
    </location>
</feature>
<evidence type="ECO:0008006" key="5">
    <source>
        <dbReference type="Google" id="ProtNLM"/>
    </source>
</evidence>
<feature type="region of interest" description="Disordered" evidence="1">
    <location>
        <begin position="34"/>
        <end position="91"/>
    </location>
</feature>
<dbReference type="OrthoDB" id="2523718at2759"/>
<evidence type="ECO:0000313" key="4">
    <source>
        <dbReference type="Proteomes" id="UP000237144"/>
    </source>
</evidence>
<keyword evidence="2" id="KW-0812">Transmembrane</keyword>
<dbReference type="AlphaFoldDB" id="A0A2S5BBF7"/>
<gene>
    <name evidence="3" type="ORF">BMF94_2921</name>
</gene>
<name>A0A2S5BBF7_9BASI</name>
<dbReference type="Proteomes" id="UP000237144">
    <property type="component" value="Unassembled WGS sequence"/>
</dbReference>
<proteinExistence type="predicted"/>
<feature type="compositionally biased region" description="Basic and acidic residues" evidence="1">
    <location>
        <begin position="104"/>
        <end position="113"/>
    </location>
</feature>
<protein>
    <recommendedName>
        <fullName evidence="5">Transmembrane protein</fullName>
    </recommendedName>
</protein>
<feature type="region of interest" description="Disordered" evidence="1">
    <location>
        <begin position="104"/>
        <end position="139"/>
    </location>
</feature>
<organism evidence="3 4">
    <name type="scientific">Rhodotorula taiwanensis</name>
    <dbReference type="NCBI Taxonomy" id="741276"/>
    <lineage>
        <taxon>Eukaryota</taxon>
        <taxon>Fungi</taxon>
        <taxon>Dikarya</taxon>
        <taxon>Basidiomycota</taxon>
        <taxon>Pucciniomycotina</taxon>
        <taxon>Microbotryomycetes</taxon>
        <taxon>Sporidiobolales</taxon>
        <taxon>Sporidiobolaceae</taxon>
        <taxon>Rhodotorula</taxon>
    </lineage>
</organism>
<keyword evidence="2" id="KW-1133">Transmembrane helix</keyword>
<dbReference type="EMBL" id="PJQD01000029">
    <property type="protein sequence ID" value="POY74109.1"/>
    <property type="molecule type" value="Genomic_DNA"/>
</dbReference>
<sequence length="384" mass="41357">MLRLTVVRLAQAPVFAPVAVRGLAMSAPIYNKASKSGRKVRWQTSSSPPPAVATTTPGQAGTDVGQGGTGLFEGEVAPATSESAEPEIPTPDQIEREMLDAQKDAHATEDKVGRPNLAGSDVAHGGEPEAAPAAKADDGVNRFGPEEVVYTAAPTYNPALMLSLCLVMSVFSFSIADFARVGVEQYDEETGEYTNAPAWKRYLLAGGAATIGTSLIVAGVWAPTRNVVKITLREKAGSMRSTPFPQDSLLTLYNPLTPIAQKVLRQKPRSAPVSKIHLLGQLSETPKSYHPRTPGPAVEPKKGALTSLFDKYFPPSKPSASRRTKGKYGHSPIVIEGDRFSMSLKTLRADEPFSTRGAWCKDWDAFERALLHVDESKWMSRSRA</sequence>
<comment type="caution">
    <text evidence="3">The sequence shown here is derived from an EMBL/GenBank/DDBJ whole genome shotgun (WGS) entry which is preliminary data.</text>
</comment>
<feature type="transmembrane region" description="Helical" evidence="2">
    <location>
        <begin position="159"/>
        <end position="181"/>
    </location>
</feature>
<evidence type="ECO:0000256" key="1">
    <source>
        <dbReference type="SAM" id="MobiDB-lite"/>
    </source>
</evidence>
<reference evidence="3 4" key="1">
    <citation type="journal article" date="2018" name="Front. Microbiol.">
        <title>Prospects for Fungal Bioremediation of Acidic Radioactive Waste Sites: Characterization and Genome Sequence of Rhodotorula taiwanensis MD1149.</title>
        <authorList>
            <person name="Tkavc R."/>
            <person name="Matrosova V.Y."/>
            <person name="Grichenko O.E."/>
            <person name="Gostincar C."/>
            <person name="Volpe R.P."/>
            <person name="Klimenkova P."/>
            <person name="Gaidamakova E.K."/>
            <person name="Zhou C.E."/>
            <person name="Stewart B.J."/>
            <person name="Lyman M.G."/>
            <person name="Malfatti S.A."/>
            <person name="Rubinfeld B."/>
            <person name="Courtot M."/>
            <person name="Singh J."/>
            <person name="Dalgard C.L."/>
            <person name="Hamilton T."/>
            <person name="Frey K.G."/>
            <person name="Gunde-Cimerman N."/>
            <person name="Dugan L."/>
            <person name="Daly M.J."/>
        </authorList>
    </citation>
    <scope>NUCLEOTIDE SEQUENCE [LARGE SCALE GENOMIC DNA]</scope>
    <source>
        <strain evidence="3 4">MD1149</strain>
    </source>
</reference>